<dbReference type="InterPro" id="IPR013595">
    <property type="entry name" value="Pept_S33_TAP-like_C"/>
</dbReference>
<keyword evidence="2 4" id="KW-0732">Signal</keyword>
<dbReference type="Proteomes" id="UP000032066">
    <property type="component" value="Unassembled WGS sequence"/>
</dbReference>
<name>A0A0D0NBG0_KITGR</name>
<feature type="signal peptide" evidence="4">
    <location>
        <begin position="1"/>
        <end position="23"/>
    </location>
</feature>
<dbReference type="OrthoDB" id="4447445at2"/>
<feature type="domain" description="AB hydrolase-1" evidence="5">
    <location>
        <begin position="112"/>
        <end position="332"/>
    </location>
</feature>
<reference evidence="7 8" key="1">
    <citation type="submission" date="2015-02" db="EMBL/GenBank/DDBJ databases">
        <title>Draft genome sequence of Kitasatospora griseola MF730-N6, a bafilomycin, terpentecin and satosporin producer.</title>
        <authorList>
            <person name="Arens J.C."/>
            <person name="Haltli B."/>
            <person name="Kerr R.G."/>
        </authorList>
    </citation>
    <scope>NUCLEOTIDE SEQUENCE [LARGE SCALE GENOMIC DNA]</scope>
    <source>
        <strain evidence="7 8">MF730-N6</strain>
    </source>
</reference>
<evidence type="ECO:0000256" key="3">
    <source>
        <dbReference type="ARBA" id="ARBA00022801"/>
    </source>
</evidence>
<protein>
    <submittedName>
        <fullName evidence="7">Alpha/beta hydrolase</fullName>
    </submittedName>
</protein>
<dbReference type="EMBL" id="JXZB01000002">
    <property type="protein sequence ID" value="KIQ65585.1"/>
    <property type="molecule type" value="Genomic_DNA"/>
</dbReference>
<proteinExistence type="inferred from homology"/>
<keyword evidence="8" id="KW-1185">Reference proteome</keyword>
<evidence type="ECO:0000256" key="1">
    <source>
        <dbReference type="ARBA" id="ARBA00010088"/>
    </source>
</evidence>
<dbReference type="InterPro" id="IPR029058">
    <property type="entry name" value="AB_hydrolase_fold"/>
</dbReference>
<organism evidence="7 8">
    <name type="scientific">Kitasatospora griseola</name>
    <name type="common">Streptomyces griseolosporeus</name>
    <dbReference type="NCBI Taxonomy" id="2064"/>
    <lineage>
        <taxon>Bacteria</taxon>
        <taxon>Bacillati</taxon>
        <taxon>Actinomycetota</taxon>
        <taxon>Actinomycetes</taxon>
        <taxon>Kitasatosporales</taxon>
        <taxon>Streptomycetaceae</taxon>
        <taxon>Kitasatospora</taxon>
    </lineage>
</organism>
<dbReference type="Pfam" id="PF08386">
    <property type="entry name" value="Abhydrolase_4"/>
    <property type="match status" value="1"/>
</dbReference>
<dbReference type="Pfam" id="PF00561">
    <property type="entry name" value="Abhydrolase_1"/>
    <property type="match status" value="1"/>
</dbReference>
<dbReference type="PANTHER" id="PTHR43248">
    <property type="entry name" value="2-SUCCINYL-6-HYDROXY-2,4-CYCLOHEXADIENE-1-CARBOXYLATE SYNTHASE"/>
    <property type="match status" value="1"/>
</dbReference>
<feature type="chain" id="PRO_5039602752" evidence="4">
    <location>
        <begin position="24"/>
        <end position="521"/>
    </location>
</feature>
<accession>A0A0D0NBG0</accession>
<dbReference type="PATRIC" id="fig|2064.6.peg.3709"/>
<gene>
    <name evidence="7" type="ORF">TR51_17295</name>
</gene>
<sequence>MIRAAKPAAALAALALTILTASAAPAAGVTAPPPAAAAAADPLAALRGQQPRWHPCTTGPEDTAGAELDAAGAGCTELAVPLDYRRPDGRTIGIALARLPATDQARRLGTLFYNPGGPGVPARDLALALRRAAPGLAARYDIVGMDPRFVGASTPLDCGWPTAGPGSAGPDRLTFDRSAEVAKNLAARCAPYRELLPHISTRNTARDMDLVRAVLGEKTIAYLGSSYGSYLGEVYLQLFPERVGRAVFDAAMDPDRFGPDLTATQGPAMAAALTAWAAWAARHDDRHHLGSTTAEVLAAVERVRLAAGRAPLAVGTHRVDARALPQVLWTVAAGDDDAAHEEFSALVRVLADAAEGRPAEPTALLEAVLSGLTAPDTGGYAAVQTAIMCADRAASRDPLAYYRDIQAHRADEPLFGPLTRNLTPCTFWPAEPAEPPTLVRNAVPVLLVGADGDPAATYPGQLSAHRALTGSRLVTLRGAFRHTVYAGLFAPRDACVDTAVDRYLLDGVLPVQDTDCPAARP</sequence>
<dbReference type="Gene3D" id="3.40.50.1820">
    <property type="entry name" value="alpha/beta hydrolase"/>
    <property type="match status" value="1"/>
</dbReference>
<dbReference type="InterPro" id="IPR051601">
    <property type="entry name" value="Serine_prot/Carboxylest_S33"/>
</dbReference>
<dbReference type="STRING" id="2064.TR51_17295"/>
<evidence type="ECO:0000313" key="7">
    <source>
        <dbReference type="EMBL" id="KIQ65585.1"/>
    </source>
</evidence>
<dbReference type="GO" id="GO:0016787">
    <property type="term" value="F:hydrolase activity"/>
    <property type="evidence" value="ECO:0007669"/>
    <property type="project" value="UniProtKB-KW"/>
</dbReference>
<evidence type="ECO:0000259" key="6">
    <source>
        <dbReference type="Pfam" id="PF08386"/>
    </source>
</evidence>
<evidence type="ECO:0000313" key="8">
    <source>
        <dbReference type="Proteomes" id="UP000032066"/>
    </source>
</evidence>
<keyword evidence="3 7" id="KW-0378">Hydrolase</keyword>
<evidence type="ECO:0000256" key="4">
    <source>
        <dbReference type="SAM" id="SignalP"/>
    </source>
</evidence>
<dbReference type="SUPFAM" id="SSF53474">
    <property type="entry name" value="alpha/beta-Hydrolases"/>
    <property type="match status" value="1"/>
</dbReference>
<dbReference type="RefSeq" id="WP_083462316.1">
    <property type="nucleotide sequence ID" value="NZ_JXZB01000002.1"/>
</dbReference>
<dbReference type="AlphaFoldDB" id="A0A0D0NBG0"/>
<dbReference type="InterPro" id="IPR000073">
    <property type="entry name" value="AB_hydrolase_1"/>
</dbReference>
<evidence type="ECO:0000256" key="2">
    <source>
        <dbReference type="ARBA" id="ARBA00022729"/>
    </source>
</evidence>
<comment type="caution">
    <text evidence="7">The sequence shown here is derived from an EMBL/GenBank/DDBJ whole genome shotgun (WGS) entry which is preliminary data.</text>
</comment>
<evidence type="ECO:0000259" key="5">
    <source>
        <dbReference type="Pfam" id="PF00561"/>
    </source>
</evidence>
<feature type="domain" description="Peptidase S33 tripeptidyl aminopeptidase-like C-terminal" evidence="6">
    <location>
        <begin position="420"/>
        <end position="516"/>
    </location>
</feature>
<comment type="similarity">
    <text evidence="1">Belongs to the peptidase S33 family.</text>
</comment>
<dbReference type="PANTHER" id="PTHR43248:SF29">
    <property type="entry name" value="TRIPEPTIDYL AMINOPEPTIDASE"/>
    <property type="match status" value="1"/>
</dbReference>